<dbReference type="GO" id="GO:0003700">
    <property type="term" value="F:DNA-binding transcription factor activity"/>
    <property type="evidence" value="ECO:0007669"/>
    <property type="project" value="InterPro"/>
</dbReference>
<dbReference type="Proteomes" id="UP000476009">
    <property type="component" value="Unassembled WGS sequence"/>
</dbReference>
<keyword evidence="1" id="KW-0805">Transcription regulation</keyword>
<dbReference type="Gene3D" id="1.10.10.10">
    <property type="entry name" value="Winged helix-like DNA-binding domain superfamily/Winged helix DNA-binding domain"/>
    <property type="match status" value="1"/>
</dbReference>
<comment type="caution">
    <text evidence="5">The sequence shown here is derived from an EMBL/GenBank/DDBJ whole genome shotgun (WGS) entry which is preliminary data.</text>
</comment>
<dbReference type="GO" id="GO:0003677">
    <property type="term" value="F:DNA binding"/>
    <property type="evidence" value="ECO:0007669"/>
    <property type="project" value="UniProtKB-KW"/>
</dbReference>
<feature type="domain" description="HTH marR-type" evidence="4">
    <location>
        <begin position="7"/>
        <end position="138"/>
    </location>
</feature>
<dbReference type="SMART" id="SM00347">
    <property type="entry name" value="HTH_MARR"/>
    <property type="match status" value="1"/>
</dbReference>
<keyword evidence="3" id="KW-0804">Transcription</keyword>
<dbReference type="AlphaFoldDB" id="A0A6L1KYF5"/>
<evidence type="ECO:0000313" key="6">
    <source>
        <dbReference type="Proteomes" id="UP000476009"/>
    </source>
</evidence>
<dbReference type="InterPro" id="IPR052067">
    <property type="entry name" value="Metal_resp_HTH_trans_reg"/>
</dbReference>
<keyword evidence="2" id="KW-0238">DNA-binding</keyword>
<proteinExistence type="predicted"/>
<gene>
    <name evidence="5" type="ORF">A9458_01115</name>
</gene>
<evidence type="ECO:0000313" key="5">
    <source>
        <dbReference type="EMBL" id="EAK9993459.1"/>
    </source>
</evidence>
<dbReference type="Pfam" id="PF13463">
    <property type="entry name" value="HTH_27"/>
    <property type="match status" value="1"/>
</dbReference>
<protein>
    <recommendedName>
        <fullName evidence="4">HTH marR-type domain-containing protein</fullName>
    </recommendedName>
</protein>
<evidence type="ECO:0000259" key="4">
    <source>
        <dbReference type="PROSITE" id="PS50995"/>
    </source>
</evidence>
<evidence type="ECO:0000256" key="3">
    <source>
        <dbReference type="ARBA" id="ARBA00023163"/>
    </source>
</evidence>
<dbReference type="InterPro" id="IPR036388">
    <property type="entry name" value="WH-like_DNA-bd_sf"/>
</dbReference>
<evidence type="ECO:0000256" key="2">
    <source>
        <dbReference type="ARBA" id="ARBA00023125"/>
    </source>
</evidence>
<dbReference type="PANTHER" id="PTHR35790:SF4">
    <property type="entry name" value="HTH-TYPE TRANSCRIPTIONAL REGULATOR PCHR"/>
    <property type="match status" value="1"/>
</dbReference>
<sequence length="140" mass="16826">MNFYKGFLILFQKITYTNRKILYQVNEILKPFRLKSSDWRVFVYLNQHDCSTLAPICEFYQMDKAILSRVVSKLAKLEYIEFLKADDKREKIITLSAKGKEIFLDANAYIRKYERKILDILDVKDQERLLKLLDYINEKI</sequence>
<evidence type="ECO:0000256" key="1">
    <source>
        <dbReference type="ARBA" id="ARBA00023015"/>
    </source>
</evidence>
<dbReference type="InterPro" id="IPR036390">
    <property type="entry name" value="WH_DNA-bd_sf"/>
</dbReference>
<dbReference type="PROSITE" id="PS50995">
    <property type="entry name" value="HTH_MARR_2"/>
    <property type="match status" value="1"/>
</dbReference>
<dbReference type="PANTHER" id="PTHR35790">
    <property type="entry name" value="HTH-TYPE TRANSCRIPTIONAL REGULATOR PCHR"/>
    <property type="match status" value="1"/>
</dbReference>
<name>A0A6L1KYF5_CAMLA</name>
<reference evidence="5 6" key="1">
    <citation type="submission" date="2018-05" db="EMBL/GenBank/DDBJ databases">
        <authorList>
            <consortium name="PulseNet: The National Subtyping Network for Foodborne Disease Surveillance"/>
            <person name="Tarr C.L."/>
            <person name="Trees E."/>
            <person name="Katz L.S."/>
            <person name="Carleton-Romer H.A."/>
            <person name="Stroika S."/>
            <person name="Kucerova Z."/>
            <person name="Roache K.F."/>
            <person name="Sabol A.L."/>
            <person name="Besser J."/>
            <person name="Gerner-Smidt P."/>
        </authorList>
    </citation>
    <scope>NUCLEOTIDE SEQUENCE [LARGE SCALE GENOMIC DNA]</scope>
    <source>
        <strain evidence="5 6">D5625</strain>
    </source>
</reference>
<dbReference type="SUPFAM" id="SSF46785">
    <property type="entry name" value="Winged helix' DNA-binding domain"/>
    <property type="match status" value="1"/>
</dbReference>
<dbReference type="EMBL" id="AACKNS010000001">
    <property type="protein sequence ID" value="EAK9993459.1"/>
    <property type="molecule type" value="Genomic_DNA"/>
</dbReference>
<organism evidence="5 6">
    <name type="scientific">Campylobacter lari</name>
    <dbReference type="NCBI Taxonomy" id="201"/>
    <lineage>
        <taxon>Bacteria</taxon>
        <taxon>Pseudomonadati</taxon>
        <taxon>Campylobacterota</taxon>
        <taxon>Epsilonproteobacteria</taxon>
        <taxon>Campylobacterales</taxon>
        <taxon>Campylobacteraceae</taxon>
        <taxon>Campylobacter</taxon>
    </lineage>
</organism>
<accession>A0A6L1KYF5</accession>
<dbReference type="InterPro" id="IPR000835">
    <property type="entry name" value="HTH_MarR-typ"/>
</dbReference>